<evidence type="ECO:0000256" key="4">
    <source>
        <dbReference type="ARBA" id="ARBA00022568"/>
    </source>
</evidence>
<evidence type="ECO:0000256" key="6">
    <source>
        <dbReference type="ARBA" id="ARBA00022692"/>
    </source>
</evidence>
<dbReference type="Ensembl" id="ENSPMAT00000005410.1">
    <property type="protein sequence ID" value="ENSPMAP00000005390.1"/>
    <property type="gene ID" value="ENSPMAG00000004920.1"/>
</dbReference>
<evidence type="ECO:0000256" key="1">
    <source>
        <dbReference type="ARBA" id="ARBA00004651"/>
    </source>
</evidence>
<dbReference type="PROSITE" id="PS50088">
    <property type="entry name" value="ANK_REPEAT"/>
    <property type="match status" value="3"/>
</dbReference>
<feature type="transmembrane region" description="Helical" evidence="16">
    <location>
        <begin position="501"/>
        <end position="522"/>
    </location>
</feature>
<dbReference type="Gene3D" id="1.10.287.70">
    <property type="match status" value="1"/>
</dbReference>
<feature type="transmembrane region" description="Helical" evidence="16">
    <location>
        <begin position="250"/>
        <end position="272"/>
    </location>
</feature>
<dbReference type="SUPFAM" id="SSF48403">
    <property type="entry name" value="Ankyrin repeat"/>
    <property type="match status" value="1"/>
</dbReference>
<evidence type="ECO:0000256" key="7">
    <source>
        <dbReference type="ARBA" id="ARBA00022737"/>
    </source>
</evidence>
<evidence type="ECO:0000256" key="12">
    <source>
        <dbReference type="ARBA" id="ARBA00023136"/>
    </source>
</evidence>
<keyword evidence="4" id="KW-0109">Calcium transport</keyword>
<dbReference type="GeneTree" id="ENSGT00910000144630"/>
<dbReference type="AlphaFoldDB" id="S4RJK7"/>
<keyword evidence="5" id="KW-0107">Calcium channel</keyword>
<proteinExistence type="predicted"/>
<dbReference type="GO" id="GO:0005886">
    <property type="term" value="C:plasma membrane"/>
    <property type="evidence" value="ECO:0007669"/>
    <property type="project" value="UniProtKB-SubCell"/>
</dbReference>
<keyword evidence="11" id="KW-0406">Ion transport</keyword>
<evidence type="ECO:0000256" key="14">
    <source>
        <dbReference type="ARBA" id="ARBA00036634"/>
    </source>
</evidence>
<accession>S4RJK7</accession>
<dbReference type="InterPro" id="IPR024862">
    <property type="entry name" value="TRPV"/>
</dbReference>
<dbReference type="SMART" id="SM00248">
    <property type="entry name" value="ANK"/>
    <property type="match status" value="4"/>
</dbReference>
<dbReference type="Pfam" id="PF12796">
    <property type="entry name" value="Ank_2"/>
    <property type="match status" value="2"/>
</dbReference>
<keyword evidence="6 16" id="KW-0812">Transmembrane</keyword>
<dbReference type="InterPro" id="IPR005821">
    <property type="entry name" value="Ion_trans_dom"/>
</dbReference>
<dbReference type="PRINTS" id="PR01415">
    <property type="entry name" value="ANKYRIN"/>
</dbReference>
<dbReference type="InterPro" id="IPR036770">
    <property type="entry name" value="Ankyrin_rpt-contain_sf"/>
</dbReference>
<keyword evidence="13" id="KW-0407">Ion channel</keyword>
<evidence type="ECO:0000256" key="10">
    <source>
        <dbReference type="ARBA" id="ARBA00023043"/>
    </source>
</evidence>
<keyword evidence="9 16" id="KW-1133">Transmembrane helix</keyword>
<evidence type="ECO:0000259" key="17">
    <source>
        <dbReference type="Pfam" id="PF00520"/>
    </source>
</evidence>
<comment type="subcellular location">
    <subcellularLocation>
        <location evidence="1">Cell membrane</location>
        <topology evidence="1">Multi-pass membrane protein</topology>
    </subcellularLocation>
</comment>
<dbReference type="PANTHER" id="PTHR10582:SF33">
    <property type="entry name" value="TRANSIENT RECEPTOR POTENTIAL CHANNEL PYREXIA"/>
    <property type="match status" value="1"/>
</dbReference>
<dbReference type="PANTHER" id="PTHR10582">
    <property type="entry name" value="TRANSIENT RECEPTOR POTENTIAL ION CHANNEL PROTEIN"/>
    <property type="match status" value="1"/>
</dbReference>
<dbReference type="OMA" id="FNDAWNY"/>
<feature type="transmembrane region" description="Helical" evidence="16">
    <location>
        <begin position="422"/>
        <end position="449"/>
    </location>
</feature>
<keyword evidence="12 16" id="KW-0472">Membrane</keyword>
<keyword evidence="3" id="KW-1003">Cell membrane</keyword>
<dbReference type="PROSITE" id="PS50297">
    <property type="entry name" value="ANK_REP_REGION"/>
    <property type="match status" value="3"/>
</dbReference>
<keyword evidence="8" id="KW-0106">Calcium</keyword>
<evidence type="ECO:0000313" key="18">
    <source>
        <dbReference type="Ensembl" id="ENSPMAP00000005390.1"/>
    </source>
</evidence>
<evidence type="ECO:0000256" key="9">
    <source>
        <dbReference type="ARBA" id="ARBA00022989"/>
    </source>
</evidence>
<evidence type="ECO:0000256" key="13">
    <source>
        <dbReference type="ARBA" id="ARBA00023303"/>
    </source>
</evidence>
<dbReference type="GO" id="GO:0005262">
    <property type="term" value="F:calcium channel activity"/>
    <property type="evidence" value="ECO:0007669"/>
    <property type="project" value="UniProtKB-KW"/>
</dbReference>
<feature type="repeat" description="ANK" evidence="15">
    <location>
        <begin position="125"/>
        <end position="157"/>
    </location>
</feature>
<evidence type="ECO:0000256" key="11">
    <source>
        <dbReference type="ARBA" id="ARBA00023065"/>
    </source>
</evidence>
<sequence length="576" mass="65275">QQLDVGFLSSLIGSGANVNTKDQYGQTALHTVAQAGHLDAARFLVERGARVGEPDTNGRTPLHVAATLDHPNVIDFFVKHGGGDVEAATWEELQTAAHYAAKHGARAALECLYRRLSNIHARDYRARTPLFLAAKYGQRSTVQLLLSVGADAGAEDSLRTSCLSVILDTVPDMALLALNQLRVIKESDQKQYFYLRILEPTESDTDDQENPVQSLLELVVMRRLYEVVDHPVVRMFIDVKWNAYGLKGNCWTLTTKMAFIVTWMVLLVAVPWPRRHVYTFPEDWWRVALALWCVSHALLRMVLEARQLLSSRRSFAAWKELRYQEISSDRRFCHPCWPEESIYLENQMKKLRKSQAFYFLDNWNVLDWVVLLALLAALVTHVADVIGPSAALARTHVRLAAVAIVPLWMCNLKQMRSFCHRVIGPFIVMLGKMAVHFFKLLFLLLQFFVPYSIAFLLVFHNSGIQTLASGHMTAFQVLRLGFTDEYEALAMLAYAPLMTPLLVVSYVGLVSIVCLNIFVAMLNDAYESVSEDPRANMYMQRASVLLGLEKSVLLRGDREVTRRFLHNECSPLHAFY</sequence>
<feature type="transmembrane region" description="Helical" evidence="16">
    <location>
        <begin position="356"/>
        <end position="379"/>
    </location>
</feature>
<keyword evidence="10 15" id="KW-0040">ANK repeat</keyword>
<evidence type="ECO:0000256" key="3">
    <source>
        <dbReference type="ARBA" id="ARBA00022475"/>
    </source>
</evidence>
<name>S4RJK7_PETMA</name>
<dbReference type="HOGENOM" id="CLU_018560_0_0_1"/>
<protein>
    <recommendedName>
        <fullName evidence="17">Ion transport domain-containing protein</fullName>
    </recommendedName>
</protein>
<organism evidence="18">
    <name type="scientific">Petromyzon marinus</name>
    <name type="common">Sea lamprey</name>
    <dbReference type="NCBI Taxonomy" id="7757"/>
    <lineage>
        <taxon>Eukaryota</taxon>
        <taxon>Metazoa</taxon>
        <taxon>Chordata</taxon>
        <taxon>Craniata</taxon>
        <taxon>Vertebrata</taxon>
        <taxon>Cyclostomata</taxon>
        <taxon>Hyperoartia</taxon>
        <taxon>Petromyzontiformes</taxon>
        <taxon>Petromyzontidae</taxon>
        <taxon>Petromyzon</taxon>
    </lineage>
</organism>
<keyword evidence="7" id="KW-0677">Repeat</keyword>
<evidence type="ECO:0000256" key="8">
    <source>
        <dbReference type="ARBA" id="ARBA00022837"/>
    </source>
</evidence>
<dbReference type="Pfam" id="PF00520">
    <property type="entry name" value="Ion_trans"/>
    <property type="match status" value="1"/>
</dbReference>
<dbReference type="GO" id="GO:0098703">
    <property type="term" value="P:calcium ion import across plasma membrane"/>
    <property type="evidence" value="ECO:0007669"/>
    <property type="project" value="TreeGrafter"/>
</dbReference>
<dbReference type="Gene3D" id="1.25.40.20">
    <property type="entry name" value="Ankyrin repeat-containing domain"/>
    <property type="match status" value="2"/>
</dbReference>
<feature type="repeat" description="ANK" evidence="15">
    <location>
        <begin position="24"/>
        <end position="56"/>
    </location>
</feature>
<keyword evidence="2" id="KW-0813">Transport</keyword>
<dbReference type="InterPro" id="IPR002110">
    <property type="entry name" value="Ankyrin_rpt"/>
</dbReference>
<feature type="domain" description="Ion transport" evidence="17">
    <location>
        <begin position="357"/>
        <end position="531"/>
    </location>
</feature>
<reference evidence="18" key="2">
    <citation type="submission" date="2025-09" db="UniProtKB">
        <authorList>
            <consortium name="Ensembl"/>
        </authorList>
    </citation>
    <scope>IDENTIFICATION</scope>
</reference>
<reference evidence="18" key="1">
    <citation type="submission" date="2025-08" db="UniProtKB">
        <authorList>
            <consortium name="Ensembl"/>
        </authorList>
    </citation>
    <scope>IDENTIFICATION</scope>
</reference>
<evidence type="ECO:0000256" key="15">
    <source>
        <dbReference type="PROSITE-ProRule" id="PRU00023"/>
    </source>
</evidence>
<dbReference type="STRING" id="7757.ENSPMAP00000005390"/>
<feature type="repeat" description="ANK" evidence="15">
    <location>
        <begin position="57"/>
        <end position="81"/>
    </location>
</feature>
<comment type="catalytic activity">
    <reaction evidence="14">
        <text>Ca(2+)(in) = Ca(2+)(out)</text>
        <dbReference type="Rhea" id="RHEA:29671"/>
        <dbReference type="ChEBI" id="CHEBI:29108"/>
    </reaction>
</comment>
<evidence type="ECO:0000256" key="16">
    <source>
        <dbReference type="SAM" id="Phobius"/>
    </source>
</evidence>
<evidence type="ECO:0000256" key="5">
    <source>
        <dbReference type="ARBA" id="ARBA00022673"/>
    </source>
</evidence>
<feature type="transmembrane region" description="Helical" evidence="16">
    <location>
        <begin position="391"/>
        <end position="410"/>
    </location>
</feature>
<evidence type="ECO:0000256" key="2">
    <source>
        <dbReference type="ARBA" id="ARBA00022448"/>
    </source>
</evidence>